<dbReference type="Gene3D" id="3.30.70.2190">
    <property type="match status" value="1"/>
</dbReference>
<evidence type="ECO:0000256" key="4">
    <source>
        <dbReference type="ARBA" id="ARBA00023002"/>
    </source>
</evidence>
<dbReference type="SUPFAM" id="SSF55103">
    <property type="entry name" value="FAD-linked oxidases, C-terminal domain"/>
    <property type="match status" value="1"/>
</dbReference>
<dbReference type="Gene3D" id="3.30.43.10">
    <property type="entry name" value="Uridine Diphospho-n-acetylenolpyruvylglucosamine Reductase, domain 2"/>
    <property type="match status" value="1"/>
</dbReference>
<dbReference type="Gene3D" id="1.10.45.10">
    <property type="entry name" value="Vanillyl-alcohol Oxidase, Chain A, domain 4"/>
    <property type="match status" value="1"/>
</dbReference>
<dbReference type="InterPro" id="IPR016171">
    <property type="entry name" value="Vanillyl_alc_oxidase_C-sub2"/>
</dbReference>
<dbReference type="InterPro" id="IPR016164">
    <property type="entry name" value="FAD-linked_Oxase-like_C"/>
</dbReference>
<dbReference type="PANTHER" id="PTHR42934:SF1">
    <property type="entry name" value="GLYCOLATE OXIDASE SUBUNIT GLCD"/>
    <property type="match status" value="1"/>
</dbReference>
<organism evidence="6 7">
    <name type="scientific">Candidatus Methylomirabilis limnetica</name>
    <dbReference type="NCBI Taxonomy" id="2033718"/>
    <lineage>
        <taxon>Bacteria</taxon>
        <taxon>Candidatus Methylomirabilota</taxon>
        <taxon>Candidatus Methylomirabilia</taxon>
        <taxon>Candidatus Methylomirabilales</taxon>
        <taxon>Candidatus Methylomirabilaceae</taxon>
        <taxon>Candidatus Methylomirabilis</taxon>
    </lineage>
</organism>
<evidence type="ECO:0000256" key="1">
    <source>
        <dbReference type="ARBA" id="ARBA00001974"/>
    </source>
</evidence>
<dbReference type="Proteomes" id="UP000241436">
    <property type="component" value="Unassembled WGS sequence"/>
</dbReference>
<comment type="cofactor">
    <cofactor evidence="1">
        <name>FAD</name>
        <dbReference type="ChEBI" id="CHEBI:57692"/>
    </cofactor>
</comment>
<dbReference type="Pfam" id="PF02913">
    <property type="entry name" value="FAD-oxidase_C"/>
    <property type="match status" value="1"/>
</dbReference>
<dbReference type="Gene3D" id="3.30.465.10">
    <property type="match status" value="1"/>
</dbReference>
<proteinExistence type="predicted"/>
<comment type="caution">
    <text evidence="6">The sequence shown here is derived from an EMBL/GenBank/DDBJ whole genome shotgun (WGS) entry which is preliminary data.</text>
</comment>
<dbReference type="PANTHER" id="PTHR42934">
    <property type="entry name" value="GLYCOLATE OXIDASE SUBUNIT GLCD"/>
    <property type="match status" value="1"/>
</dbReference>
<evidence type="ECO:0000313" key="6">
    <source>
        <dbReference type="EMBL" id="PTL36222.1"/>
    </source>
</evidence>
<dbReference type="InterPro" id="IPR004113">
    <property type="entry name" value="FAD-bd_oxidored_4_C"/>
</dbReference>
<dbReference type="RefSeq" id="WP_107561969.1">
    <property type="nucleotide sequence ID" value="NZ_NVQC01000017.1"/>
</dbReference>
<dbReference type="AlphaFoldDB" id="A0A2T4TYM1"/>
<dbReference type="GO" id="GO:0071949">
    <property type="term" value="F:FAD binding"/>
    <property type="evidence" value="ECO:0007669"/>
    <property type="project" value="InterPro"/>
</dbReference>
<evidence type="ECO:0000313" key="7">
    <source>
        <dbReference type="Proteomes" id="UP000241436"/>
    </source>
</evidence>
<dbReference type="Gene3D" id="3.30.70.2740">
    <property type="match status" value="1"/>
</dbReference>
<dbReference type="PROSITE" id="PS51387">
    <property type="entry name" value="FAD_PCMH"/>
    <property type="match status" value="1"/>
</dbReference>
<evidence type="ECO:0000256" key="2">
    <source>
        <dbReference type="ARBA" id="ARBA00022630"/>
    </source>
</evidence>
<dbReference type="GO" id="GO:0016491">
    <property type="term" value="F:oxidoreductase activity"/>
    <property type="evidence" value="ECO:0007669"/>
    <property type="project" value="UniProtKB-KW"/>
</dbReference>
<dbReference type="InterPro" id="IPR016166">
    <property type="entry name" value="FAD-bd_PCMH"/>
</dbReference>
<dbReference type="InterPro" id="IPR006094">
    <property type="entry name" value="Oxid_FAD_bind_N"/>
</dbReference>
<accession>A0A2T4TYM1</accession>
<keyword evidence="2" id="KW-0285">Flavoprotein</keyword>
<keyword evidence="7" id="KW-1185">Reference proteome</keyword>
<name>A0A2T4TYM1_9BACT</name>
<reference evidence="7" key="2">
    <citation type="journal article" date="2018" name="Environ. Microbiol.">
        <title>Bloom of a denitrifying methanotroph, 'Candidatus Methylomirabilis limnetica', in a deep stratified lake.</title>
        <authorList>
            <person name="Graf J.S."/>
            <person name="Mayr M.J."/>
            <person name="Marchant H.K."/>
            <person name="Tienken D."/>
            <person name="Hach P.F."/>
            <person name="Brand A."/>
            <person name="Schubert C.J."/>
            <person name="Kuypers M.M."/>
            <person name="Milucka J."/>
        </authorList>
    </citation>
    <scope>NUCLEOTIDE SEQUENCE [LARGE SCALE GENOMIC DNA]</scope>
    <source>
        <strain evidence="7">Zug</strain>
    </source>
</reference>
<dbReference type="InterPro" id="IPR051914">
    <property type="entry name" value="FAD-linked_OxidoTrans_Type4"/>
</dbReference>
<dbReference type="SUPFAM" id="SSF56176">
    <property type="entry name" value="FAD-binding/transporter-associated domain-like"/>
    <property type="match status" value="1"/>
</dbReference>
<keyword evidence="3" id="KW-0274">FAD</keyword>
<dbReference type="OrthoDB" id="9767256at2"/>
<protein>
    <submittedName>
        <fullName evidence="6">FAD-binding oxidoreductase</fullName>
    </submittedName>
</protein>
<reference evidence="6 7" key="1">
    <citation type="submission" date="2017-09" db="EMBL/GenBank/DDBJ databases">
        <title>Bloom of a denitrifying methanotroph, Candidatus Methylomirabilis limnetica, in a deep stratified lake.</title>
        <authorList>
            <person name="Graf J.S."/>
            <person name="Marchant H.K."/>
            <person name="Tienken D."/>
            <person name="Hach P.F."/>
            <person name="Brand A."/>
            <person name="Schubert C.J."/>
            <person name="Kuypers M.M."/>
            <person name="Milucka J."/>
        </authorList>
    </citation>
    <scope>NUCLEOTIDE SEQUENCE [LARGE SCALE GENOMIC DNA]</scope>
    <source>
        <strain evidence="6 7">Zug</strain>
    </source>
</reference>
<dbReference type="InterPro" id="IPR036318">
    <property type="entry name" value="FAD-bd_PCMH-like_sf"/>
</dbReference>
<dbReference type="InterPro" id="IPR016169">
    <property type="entry name" value="FAD-bd_PCMH_sub2"/>
</dbReference>
<feature type="domain" description="FAD-binding PCMH-type" evidence="5">
    <location>
        <begin position="38"/>
        <end position="216"/>
    </location>
</feature>
<dbReference type="InterPro" id="IPR016167">
    <property type="entry name" value="FAD-bd_PCMH_sub1"/>
</dbReference>
<sequence>MDKRRIGEELAAIVGREWVISDPDELTVYECDGMTYQGKALPDVVVLPDSTEQVAEVVRFCDREQLPFLPRGAGTGLSGGAIAIQGGVIVGLNRMNGILEIDLANQRAVVEPGLVNLTLTQAVVDRGYYFAPDPASQAVSSIGGNVAENSGGPHCLKYGTTAMHILGLELVLASGEIVQVGGKTLDCPGYDLTGLFVGSEGTLGIATKVTVRLLRQADAVKTLLASFRTIDAASEVVSEIIATGIIPSALEMMDRHIIKALEAWLHIGYHEGAGAVLLIELDGPAAEIEAQAKGIERICAQHDVLDLRIAKDEQERTLLWRGRKGAVAAVGRITHEFYLQDGVIPRTKLPQVLREVEAIAERNSFVIANVFHAGDGNLHPLICFDSRREGELQKAIAAGAEIMRLCLSVGGSITGEHGIGMEKIDFVPLMYSPDDLEAMRRVRVAFDPSSRCNPGKLLPTTKSCSEANVAYRPHRVEREGLAQRY</sequence>
<evidence type="ECO:0000256" key="3">
    <source>
        <dbReference type="ARBA" id="ARBA00022827"/>
    </source>
</evidence>
<gene>
    <name evidence="6" type="ORF">CLG94_06075</name>
</gene>
<dbReference type="EMBL" id="NVQC01000017">
    <property type="protein sequence ID" value="PTL36222.1"/>
    <property type="molecule type" value="Genomic_DNA"/>
</dbReference>
<dbReference type="Pfam" id="PF01565">
    <property type="entry name" value="FAD_binding_4"/>
    <property type="match status" value="1"/>
</dbReference>
<keyword evidence="4" id="KW-0560">Oxidoreductase</keyword>
<evidence type="ECO:0000259" key="5">
    <source>
        <dbReference type="PROSITE" id="PS51387"/>
    </source>
</evidence>